<dbReference type="InterPro" id="IPR038466">
    <property type="entry name" value="S8_pro-domain_sf"/>
</dbReference>
<dbReference type="WBParaSite" id="SSLN_0000562601-mRNA-1">
    <property type="protein sequence ID" value="SSLN_0000562601-mRNA-1"/>
    <property type="gene ID" value="SSLN_0000562601"/>
</dbReference>
<dbReference type="Pfam" id="PF16470">
    <property type="entry name" value="S8_pro-domain"/>
    <property type="match status" value="1"/>
</dbReference>
<dbReference type="Proteomes" id="UP000275846">
    <property type="component" value="Unassembled WGS sequence"/>
</dbReference>
<dbReference type="OrthoDB" id="6255718at2759"/>
<dbReference type="AlphaFoldDB" id="A0A183SMJ9"/>
<reference evidence="4" key="1">
    <citation type="submission" date="2016-06" db="UniProtKB">
        <authorList>
            <consortium name="WormBaseParasite"/>
        </authorList>
    </citation>
    <scope>IDENTIFICATION</scope>
</reference>
<protein>
    <submittedName>
        <fullName evidence="4">S8_pro-domain domain-containing protein</fullName>
    </submittedName>
</protein>
<accession>A0A183SMJ9</accession>
<proteinExistence type="predicted"/>
<organism evidence="4">
    <name type="scientific">Schistocephalus solidus</name>
    <name type="common">Tapeworm</name>
    <dbReference type="NCBI Taxonomy" id="70667"/>
    <lineage>
        <taxon>Eukaryota</taxon>
        <taxon>Metazoa</taxon>
        <taxon>Spiralia</taxon>
        <taxon>Lophotrochozoa</taxon>
        <taxon>Platyhelminthes</taxon>
        <taxon>Cestoda</taxon>
        <taxon>Eucestoda</taxon>
        <taxon>Diphyllobothriidea</taxon>
        <taxon>Diphyllobothriidae</taxon>
        <taxon>Schistocephalus</taxon>
    </lineage>
</organism>
<reference evidence="2 3" key="2">
    <citation type="submission" date="2018-11" db="EMBL/GenBank/DDBJ databases">
        <authorList>
            <consortium name="Pathogen Informatics"/>
        </authorList>
    </citation>
    <scope>NUCLEOTIDE SEQUENCE [LARGE SCALE GENOMIC DNA]</scope>
    <source>
        <strain evidence="2 3">NST_G2</strain>
    </source>
</reference>
<sequence length="119" mass="13960">MSEYRHSLIEMQKNTSHYYRPPPRRFTPYWAAEIQGGEEVAKEIAKKYRFVYLGQILPGVYYFRHLRVVKRSAHMNTYYQRQLFLDPHVTVIVVTDAAAIIINNTNNNLITFLVIVPSA</sequence>
<gene>
    <name evidence="2" type="ORF">SSLN_LOCUS5447</name>
</gene>
<dbReference type="SUPFAM" id="SSF54897">
    <property type="entry name" value="Protease propeptides/inhibitors"/>
    <property type="match status" value="1"/>
</dbReference>
<evidence type="ECO:0000313" key="2">
    <source>
        <dbReference type="EMBL" id="VDL91832.1"/>
    </source>
</evidence>
<dbReference type="InterPro" id="IPR032815">
    <property type="entry name" value="S8_pro-domain"/>
</dbReference>
<feature type="domain" description="Peptidase S8 pro-domain" evidence="1">
    <location>
        <begin position="30"/>
        <end position="91"/>
    </location>
</feature>
<dbReference type="EMBL" id="UYSU01033254">
    <property type="protein sequence ID" value="VDL91832.1"/>
    <property type="molecule type" value="Genomic_DNA"/>
</dbReference>
<dbReference type="STRING" id="70667.A0A183SMJ9"/>
<keyword evidence="3" id="KW-1185">Reference proteome</keyword>
<dbReference type="Gene3D" id="3.30.70.850">
    <property type="entry name" value="Peptidase S8, pro-domain"/>
    <property type="match status" value="1"/>
</dbReference>
<name>A0A183SMJ9_SCHSO</name>
<evidence type="ECO:0000259" key="1">
    <source>
        <dbReference type="Pfam" id="PF16470"/>
    </source>
</evidence>
<evidence type="ECO:0000313" key="4">
    <source>
        <dbReference type="WBParaSite" id="SSLN_0000562601-mRNA-1"/>
    </source>
</evidence>
<evidence type="ECO:0000313" key="3">
    <source>
        <dbReference type="Proteomes" id="UP000275846"/>
    </source>
</evidence>